<dbReference type="RefSeq" id="WP_175527045.1">
    <property type="nucleotide sequence ID" value="NZ_FOND01000001.1"/>
</dbReference>
<evidence type="ECO:0000313" key="11">
    <source>
        <dbReference type="EMBL" id="SFD95851.1"/>
    </source>
</evidence>
<evidence type="ECO:0000256" key="3">
    <source>
        <dbReference type="ARBA" id="ARBA00022475"/>
    </source>
</evidence>
<protein>
    <submittedName>
        <fullName evidence="11">Iron(III) transport system permease protein</fullName>
    </submittedName>
</protein>
<reference evidence="12" key="1">
    <citation type="submission" date="2016-10" db="EMBL/GenBank/DDBJ databases">
        <authorList>
            <person name="Varghese N."/>
            <person name="Submissions S."/>
        </authorList>
    </citation>
    <scope>NUCLEOTIDE SEQUENCE [LARGE SCALE GENOMIC DNA]</scope>
    <source>
        <strain evidence="12">DSM 46838</strain>
    </source>
</reference>
<feature type="transmembrane region" description="Helical" evidence="8">
    <location>
        <begin position="132"/>
        <end position="155"/>
    </location>
</feature>
<feature type="transmembrane region" description="Helical" evidence="8">
    <location>
        <begin position="342"/>
        <end position="367"/>
    </location>
</feature>
<feature type="transmembrane region" description="Helical" evidence="8">
    <location>
        <begin position="97"/>
        <end position="120"/>
    </location>
</feature>
<evidence type="ECO:0000256" key="6">
    <source>
        <dbReference type="ARBA" id="ARBA00022989"/>
    </source>
</evidence>
<dbReference type="CDD" id="cd06261">
    <property type="entry name" value="TM_PBP2"/>
    <property type="match status" value="2"/>
</dbReference>
<dbReference type="InterPro" id="IPR035906">
    <property type="entry name" value="MetI-like_sf"/>
</dbReference>
<proteinExistence type="inferred from homology"/>
<comment type="subcellular location">
    <subcellularLocation>
        <location evidence="1">Cell inner membrane</location>
        <topology evidence="1">Multi-pass membrane protein</topology>
    </subcellularLocation>
    <subcellularLocation>
        <location evidence="8">Cell membrane</location>
        <topology evidence="8">Multi-pass membrane protein</topology>
    </subcellularLocation>
</comment>
<feature type="transmembrane region" description="Helical" evidence="8">
    <location>
        <begin position="431"/>
        <end position="453"/>
    </location>
</feature>
<evidence type="ECO:0000256" key="8">
    <source>
        <dbReference type="RuleBase" id="RU363032"/>
    </source>
</evidence>
<evidence type="ECO:0000256" key="4">
    <source>
        <dbReference type="ARBA" id="ARBA00022519"/>
    </source>
</evidence>
<dbReference type="Gene3D" id="1.10.3720.10">
    <property type="entry name" value="MetI-like"/>
    <property type="match status" value="2"/>
</dbReference>
<sequence>MAVPTRPGSVAGRDPAIAPADAGDLPVAGPGGQRSGQRRASVLAWAVLLFVVGLIVGPVATLFYGALRSDGPGMPDASFSLDAVLRVYASTEYLGSLFGTLALALSTAALAVTFGGLAAWVLSRTDVRARGLLELGVIVPLFLSPFVGAVAWSMLAAPRSGMINVNLRWLLGTDATFVDITTFVGVMFVMLLYYIPYAYLLISSALKNMDPSLEEASYMNGRGVIATALKVTLPIMRPSLAAAFFFVAVLATGVFAIPSVLGLDAGFTPLAVQVYRATTIFPSDPPLGAAIGTMIFWFTLAGIYFYRRAIRHGGRFVTVGARGTRPRLIRLGWKKIPVTAGFAVYVLLATVLPYTALVLMSLTPFAITDFRDLSLSFDNFVEVATTPDVLNAFTNSLWLAFLVPTLTVVLGVAVAYVVVRERGRLSGLVDYISTVPIAVPGIVFATGIVWLYLRSPLYGTLTLIVVALVGVYIPHAARFASAGLIQIDKSLEEAGRMSGAGKLRVIRTITFPLLRPSLMSAWILLYVFAMREVDEAVIIAGPNSRPLAVLAFSFIEAGAIRNSAVIGLLLTLVMLTGVLIARMVFRVRLDSSSL</sequence>
<feature type="domain" description="ABC transmembrane type-1" evidence="10">
    <location>
        <begin position="393"/>
        <end position="581"/>
    </location>
</feature>
<feature type="transmembrane region" description="Helical" evidence="8">
    <location>
        <begin position="397"/>
        <end position="419"/>
    </location>
</feature>
<evidence type="ECO:0000256" key="2">
    <source>
        <dbReference type="ARBA" id="ARBA00022448"/>
    </source>
</evidence>
<feature type="transmembrane region" description="Helical" evidence="8">
    <location>
        <begin position="287"/>
        <end position="306"/>
    </location>
</feature>
<feature type="transmembrane region" description="Helical" evidence="8">
    <location>
        <begin position="42"/>
        <end position="67"/>
    </location>
</feature>
<keyword evidence="12" id="KW-1185">Reference proteome</keyword>
<dbReference type="Pfam" id="PF00528">
    <property type="entry name" value="BPD_transp_1"/>
    <property type="match status" value="2"/>
</dbReference>
<evidence type="ECO:0000256" key="5">
    <source>
        <dbReference type="ARBA" id="ARBA00022692"/>
    </source>
</evidence>
<feature type="transmembrane region" description="Helical" evidence="8">
    <location>
        <begin position="564"/>
        <end position="585"/>
    </location>
</feature>
<dbReference type="GO" id="GO:0005886">
    <property type="term" value="C:plasma membrane"/>
    <property type="evidence" value="ECO:0007669"/>
    <property type="project" value="UniProtKB-SubCell"/>
</dbReference>
<keyword evidence="6 8" id="KW-1133">Transmembrane helix</keyword>
<feature type="transmembrane region" description="Helical" evidence="8">
    <location>
        <begin position="240"/>
        <end position="267"/>
    </location>
</feature>
<keyword evidence="5 8" id="KW-0812">Transmembrane</keyword>
<dbReference type="PANTHER" id="PTHR43357:SF4">
    <property type="entry name" value="INNER MEMBRANE ABC TRANSPORTER PERMEASE PROTEIN YDCV"/>
    <property type="match status" value="1"/>
</dbReference>
<evidence type="ECO:0000313" key="12">
    <source>
        <dbReference type="Proteomes" id="UP000198589"/>
    </source>
</evidence>
<keyword evidence="2 8" id="KW-0813">Transport</keyword>
<dbReference type="STRING" id="1798228.SAMN05216574_101431"/>
<name>A0A1I1WLI7_9ACTN</name>
<organism evidence="11 12">
    <name type="scientific">Blastococcus tunisiensis</name>
    <dbReference type="NCBI Taxonomy" id="1798228"/>
    <lineage>
        <taxon>Bacteria</taxon>
        <taxon>Bacillati</taxon>
        <taxon>Actinomycetota</taxon>
        <taxon>Actinomycetes</taxon>
        <taxon>Geodermatophilales</taxon>
        <taxon>Geodermatophilaceae</taxon>
        <taxon>Blastococcus</taxon>
    </lineage>
</organism>
<evidence type="ECO:0000256" key="9">
    <source>
        <dbReference type="SAM" id="MobiDB-lite"/>
    </source>
</evidence>
<dbReference type="Proteomes" id="UP000198589">
    <property type="component" value="Unassembled WGS sequence"/>
</dbReference>
<comment type="similarity">
    <text evidence="8">Belongs to the binding-protein-dependent transport system permease family.</text>
</comment>
<dbReference type="GO" id="GO:0055085">
    <property type="term" value="P:transmembrane transport"/>
    <property type="evidence" value="ECO:0007669"/>
    <property type="project" value="InterPro"/>
</dbReference>
<keyword evidence="7 8" id="KW-0472">Membrane</keyword>
<dbReference type="AlphaFoldDB" id="A0A1I1WLI7"/>
<feature type="transmembrane region" description="Helical" evidence="8">
    <location>
        <begin position="459"/>
        <end position="485"/>
    </location>
</feature>
<keyword evidence="4" id="KW-0997">Cell inner membrane</keyword>
<feature type="region of interest" description="Disordered" evidence="9">
    <location>
        <begin position="1"/>
        <end position="33"/>
    </location>
</feature>
<accession>A0A1I1WLI7</accession>
<dbReference type="PROSITE" id="PS50928">
    <property type="entry name" value="ABC_TM1"/>
    <property type="match status" value="2"/>
</dbReference>
<keyword evidence="3" id="KW-1003">Cell membrane</keyword>
<evidence type="ECO:0000256" key="1">
    <source>
        <dbReference type="ARBA" id="ARBA00004429"/>
    </source>
</evidence>
<dbReference type="EMBL" id="FOND01000001">
    <property type="protein sequence ID" value="SFD95851.1"/>
    <property type="molecule type" value="Genomic_DNA"/>
</dbReference>
<feature type="transmembrane region" description="Helical" evidence="8">
    <location>
        <begin position="175"/>
        <end position="202"/>
    </location>
</feature>
<dbReference type="PANTHER" id="PTHR43357">
    <property type="entry name" value="INNER MEMBRANE ABC TRANSPORTER PERMEASE PROTEIN YDCV"/>
    <property type="match status" value="1"/>
</dbReference>
<evidence type="ECO:0000256" key="7">
    <source>
        <dbReference type="ARBA" id="ARBA00023136"/>
    </source>
</evidence>
<evidence type="ECO:0000259" key="10">
    <source>
        <dbReference type="PROSITE" id="PS50928"/>
    </source>
</evidence>
<gene>
    <name evidence="11" type="ORF">SAMN05216574_101431</name>
</gene>
<feature type="domain" description="ABC transmembrane type-1" evidence="10">
    <location>
        <begin position="97"/>
        <end position="306"/>
    </location>
</feature>
<dbReference type="InterPro" id="IPR000515">
    <property type="entry name" value="MetI-like"/>
</dbReference>
<dbReference type="SUPFAM" id="SSF161098">
    <property type="entry name" value="MetI-like"/>
    <property type="match status" value="2"/>
</dbReference>